<feature type="signal peptide" evidence="2">
    <location>
        <begin position="1"/>
        <end position="15"/>
    </location>
</feature>
<organism evidence="3 4">
    <name type="scientific">Kinneretia aquatilis</name>
    <dbReference type="NCBI Taxonomy" id="2070761"/>
    <lineage>
        <taxon>Bacteria</taxon>
        <taxon>Pseudomonadati</taxon>
        <taxon>Pseudomonadota</taxon>
        <taxon>Betaproteobacteria</taxon>
        <taxon>Burkholderiales</taxon>
        <taxon>Sphaerotilaceae</taxon>
        <taxon>Roseateles</taxon>
    </lineage>
</organism>
<protein>
    <recommendedName>
        <fullName evidence="5">Secreted protein</fullName>
    </recommendedName>
</protein>
<evidence type="ECO:0000313" key="4">
    <source>
        <dbReference type="Proteomes" id="UP000235916"/>
    </source>
</evidence>
<keyword evidence="4" id="KW-1185">Reference proteome</keyword>
<keyword evidence="2" id="KW-0732">Signal</keyword>
<evidence type="ECO:0000256" key="2">
    <source>
        <dbReference type="SAM" id="SignalP"/>
    </source>
</evidence>
<name>A0A2N8KWY0_9BURK</name>
<feature type="chain" id="PRO_5014815357" description="Secreted protein" evidence="2">
    <location>
        <begin position="16"/>
        <end position="120"/>
    </location>
</feature>
<proteinExistence type="predicted"/>
<evidence type="ECO:0000313" key="3">
    <source>
        <dbReference type="EMBL" id="PND37963.1"/>
    </source>
</evidence>
<feature type="compositionally biased region" description="Basic and acidic residues" evidence="1">
    <location>
        <begin position="107"/>
        <end position="120"/>
    </location>
</feature>
<accession>A0A2N8KWY0</accession>
<dbReference type="AlphaFoldDB" id="A0A2N8KWY0"/>
<reference evidence="3 4" key="1">
    <citation type="submission" date="2018-01" db="EMBL/GenBank/DDBJ databases">
        <title>Draft genome sequence of Paucibacter aquatile CR182 isolated from freshwater of the Nakdong River.</title>
        <authorList>
            <person name="Choi A."/>
            <person name="Chung E.J."/>
        </authorList>
    </citation>
    <scope>NUCLEOTIDE SEQUENCE [LARGE SCALE GENOMIC DNA]</scope>
    <source>
        <strain evidence="3 4">CR182</strain>
    </source>
</reference>
<gene>
    <name evidence="3" type="ORF">C1O66_10770</name>
</gene>
<dbReference type="Proteomes" id="UP000235916">
    <property type="component" value="Unassembled WGS sequence"/>
</dbReference>
<evidence type="ECO:0008006" key="5">
    <source>
        <dbReference type="Google" id="ProtNLM"/>
    </source>
</evidence>
<feature type="region of interest" description="Disordered" evidence="1">
    <location>
        <begin position="82"/>
        <end position="120"/>
    </location>
</feature>
<dbReference type="EMBL" id="POSP01000003">
    <property type="protein sequence ID" value="PND37963.1"/>
    <property type="molecule type" value="Genomic_DNA"/>
</dbReference>
<evidence type="ECO:0000256" key="1">
    <source>
        <dbReference type="SAM" id="MobiDB-lite"/>
    </source>
</evidence>
<comment type="caution">
    <text evidence="3">The sequence shown here is derived from an EMBL/GenBank/DDBJ whole genome shotgun (WGS) entry which is preliminary data.</text>
</comment>
<sequence length="120" mass="12679">MLALLMLAQSSWAAAALCCIKEFQASALEAAVHLQGQAHAEPREPLAVSDDGDVGDVGEARAQDVCALGHCHCNHSPLALSPDADLDAQADGAQRRPPPRCAAARSHIPEGRDRPNWLRA</sequence>